<dbReference type="PANTHER" id="PTHR44328">
    <property type="entry name" value="GLUTATHIONE S-TRANSFERASE L1"/>
    <property type="match status" value="1"/>
</dbReference>
<comment type="caution">
    <text evidence="2">The sequence shown here is derived from an EMBL/GenBank/DDBJ whole genome shotgun (WGS) entry which is preliminary data.</text>
</comment>
<name>A0A9D4ZB45_ADICA</name>
<dbReference type="InterPro" id="IPR040079">
    <property type="entry name" value="Glutathione_S-Trfase"/>
</dbReference>
<dbReference type="PANTHER" id="PTHR44328:SF16">
    <property type="entry name" value="PROTEIN IN2-1 HOMOLOG B"/>
    <property type="match status" value="1"/>
</dbReference>
<gene>
    <name evidence="2" type="ORF">GOP47_0016874</name>
</gene>
<dbReference type="GO" id="GO:0004364">
    <property type="term" value="F:glutathione transferase activity"/>
    <property type="evidence" value="ECO:0007669"/>
    <property type="project" value="InterPro"/>
</dbReference>
<dbReference type="Proteomes" id="UP000886520">
    <property type="component" value="Chromosome 16"/>
</dbReference>
<evidence type="ECO:0000259" key="1">
    <source>
        <dbReference type="PROSITE" id="PS50404"/>
    </source>
</evidence>
<keyword evidence="3" id="KW-1185">Reference proteome</keyword>
<dbReference type="PROSITE" id="PS50404">
    <property type="entry name" value="GST_NTER"/>
    <property type="match status" value="1"/>
</dbReference>
<sequence length="297" mass="34191">MEDKSKKGGFPWISTAATAASQKSLTRGVDPKEKASYIPYCSVKFKALSPTEMEEIVEAGSRFKPSMAPLNSRSQPLPRTNGKSRLYISLTCPYAQRVWIARNFKGLENVELIPINILDKPSWYMEKISSSGKVPALEHNNTVRFESLDLLIYLDENFTGPKLFPLGSSKREVTSELLKYIEVMNNNLFIALKNRSLSKSQLDRLTGPIFDRLETSLERFQPEGPYFLGVISGVDFAYAPFIERYNIVIQEFFKYNMFEKRPRLSRWFNALNELDFYTITKPNPRVVLNDMERVLQR</sequence>
<proteinExistence type="predicted"/>
<dbReference type="SUPFAM" id="SSF52833">
    <property type="entry name" value="Thioredoxin-like"/>
    <property type="match status" value="1"/>
</dbReference>
<dbReference type="Pfam" id="PF13417">
    <property type="entry name" value="GST_N_3"/>
    <property type="match status" value="1"/>
</dbReference>
<dbReference type="Gene3D" id="1.20.1050.10">
    <property type="match status" value="1"/>
</dbReference>
<dbReference type="InterPro" id="IPR044629">
    <property type="entry name" value="GSTL1/2/3"/>
</dbReference>
<dbReference type="InterPro" id="IPR004045">
    <property type="entry name" value="Glutathione_S-Trfase_N"/>
</dbReference>
<accession>A0A9D4ZB45</accession>
<dbReference type="OrthoDB" id="4951845at2759"/>
<evidence type="ECO:0000313" key="2">
    <source>
        <dbReference type="EMBL" id="KAI5068529.1"/>
    </source>
</evidence>
<dbReference type="InterPro" id="IPR036282">
    <property type="entry name" value="Glutathione-S-Trfase_C_sf"/>
</dbReference>
<feature type="domain" description="GST N-terminal" evidence="1">
    <location>
        <begin position="82"/>
        <end position="162"/>
    </location>
</feature>
<dbReference type="SFLD" id="SFLDG00358">
    <property type="entry name" value="Main_(cytGST)"/>
    <property type="match status" value="1"/>
</dbReference>
<dbReference type="SFLD" id="SFLDS00019">
    <property type="entry name" value="Glutathione_Transferase_(cytos"/>
    <property type="match status" value="1"/>
</dbReference>
<reference evidence="2" key="1">
    <citation type="submission" date="2021-01" db="EMBL/GenBank/DDBJ databases">
        <title>Adiantum capillus-veneris genome.</title>
        <authorList>
            <person name="Fang Y."/>
            <person name="Liao Q."/>
        </authorList>
    </citation>
    <scope>NUCLEOTIDE SEQUENCE</scope>
    <source>
        <strain evidence="2">H3</strain>
        <tissue evidence="2">Leaf</tissue>
    </source>
</reference>
<dbReference type="AlphaFoldDB" id="A0A9D4ZB45"/>
<evidence type="ECO:0000313" key="3">
    <source>
        <dbReference type="Proteomes" id="UP000886520"/>
    </source>
</evidence>
<dbReference type="EMBL" id="JABFUD020000016">
    <property type="protein sequence ID" value="KAI5068529.1"/>
    <property type="molecule type" value="Genomic_DNA"/>
</dbReference>
<dbReference type="InterPro" id="IPR036249">
    <property type="entry name" value="Thioredoxin-like_sf"/>
</dbReference>
<organism evidence="2 3">
    <name type="scientific">Adiantum capillus-veneris</name>
    <name type="common">Maidenhair fern</name>
    <dbReference type="NCBI Taxonomy" id="13818"/>
    <lineage>
        <taxon>Eukaryota</taxon>
        <taxon>Viridiplantae</taxon>
        <taxon>Streptophyta</taxon>
        <taxon>Embryophyta</taxon>
        <taxon>Tracheophyta</taxon>
        <taxon>Polypodiopsida</taxon>
        <taxon>Polypodiidae</taxon>
        <taxon>Polypodiales</taxon>
        <taxon>Pteridineae</taxon>
        <taxon>Pteridaceae</taxon>
        <taxon>Vittarioideae</taxon>
        <taxon>Adiantum</taxon>
    </lineage>
</organism>
<protein>
    <recommendedName>
        <fullName evidence="1">GST N-terminal domain-containing protein</fullName>
    </recommendedName>
</protein>
<dbReference type="SUPFAM" id="SSF47616">
    <property type="entry name" value="GST C-terminal domain-like"/>
    <property type="match status" value="1"/>
</dbReference>
<dbReference type="CDD" id="cd00570">
    <property type="entry name" value="GST_N_family"/>
    <property type="match status" value="1"/>
</dbReference>
<dbReference type="Gene3D" id="3.40.30.10">
    <property type="entry name" value="Glutaredoxin"/>
    <property type="match status" value="1"/>
</dbReference>